<dbReference type="InterPro" id="IPR010359">
    <property type="entry name" value="IrrE_HExxH"/>
</dbReference>
<dbReference type="InterPro" id="IPR010982">
    <property type="entry name" value="Lambda_DNA-bd_dom_sf"/>
</dbReference>
<dbReference type="SUPFAM" id="SSF47413">
    <property type="entry name" value="lambda repressor-like DNA-binding domains"/>
    <property type="match status" value="1"/>
</dbReference>
<evidence type="ECO:0000313" key="7">
    <source>
        <dbReference type="Proteomes" id="UP000601789"/>
    </source>
</evidence>
<dbReference type="InterPro" id="IPR050807">
    <property type="entry name" value="TransReg_Diox_bact_type"/>
</dbReference>
<dbReference type="InterPro" id="IPR018653">
    <property type="entry name" value="ScfR_C"/>
</dbReference>
<gene>
    <name evidence="6" type="ORF">IOD40_17055</name>
</gene>
<comment type="caution">
    <text evidence="6">The sequence shown here is derived from an EMBL/GenBank/DDBJ whole genome shotgun (WGS) entry which is preliminary data.</text>
</comment>
<proteinExistence type="inferred from homology"/>
<evidence type="ECO:0000256" key="3">
    <source>
        <dbReference type="ARBA" id="ARBA00023125"/>
    </source>
</evidence>
<evidence type="ECO:0000256" key="1">
    <source>
        <dbReference type="ARBA" id="ARBA00007227"/>
    </source>
</evidence>
<dbReference type="Pfam" id="PF06114">
    <property type="entry name" value="Peptidase_M78"/>
    <property type="match status" value="1"/>
</dbReference>
<keyword evidence="4" id="KW-0804">Transcription</keyword>
<dbReference type="Pfam" id="PF09856">
    <property type="entry name" value="ScfRs"/>
    <property type="match status" value="1"/>
</dbReference>
<dbReference type="RefSeq" id="WP_198477913.1">
    <property type="nucleotide sequence ID" value="NZ_JADGMQ010000016.1"/>
</dbReference>
<dbReference type="Proteomes" id="UP000601789">
    <property type="component" value="Unassembled WGS sequence"/>
</dbReference>
<dbReference type="PROSITE" id="PS50943">
    <property type="entry name" value="HTH_CROC1"/>
    <property type="match status" value="1"/>
</dbReference>
<dbReference type="Pfam" id="PF01381">
    <property type="entry name" value="HTH_3"/>
    <property type="match status" value="1"/>
</dbReference>
<dbReference type="EMBL" id="JADGMQ010000016">
    <property type="protein sequence ID" value="MBI1622372.1"/>
    <property type="molecule type" value="Genomic_DNA"/>
</dbReference>
<evidence type="ECO:0000256" key="4">
    <source>
        <dbReference type="ARBA" id="ARBA00023163"/>
    </source>
</evidence>
<evidence type="ECO:0000259" key="5">
    <source>
        <dbReference type="PROSITE" id="PS50943"/>
    </source>
</evidence>
<keyword evidence="2" id="KW-0805">Transcription regulation</keyword>
<dbReference type="SMART" id="SM00530">
    <property type="entry name" value="HTH_XRE"/>
    <property type="match status" value="1"/>
</dbReference>
<comment type="similarity">
    <text evidence="1">Belongs to the short-chain fatty acyl-CoA assimilation regulator (ScfR) family.</text>
</comment>
<organism evidence="6 7">
    <name type="scientific">Aquamicrobium zhengzhouense</name>
    <dbReference type="NCBI Taxonomy" id="2781738"/>
    <lineage>
        <taxon>Bacteria</taxon>
        <taxon>Pseudomonadati</taxon>
        <taxon>Pseudomonadota</taxon>
        <taxon>Alphaproteobacteria</taxon>
        <taxon>Hyphomicrobiales</taxon>
        <taxon>Phyllobacteriaceae</taxon>
        <taxon>Aquamicrobium</taxon>
    </lineage>
</organism>
<feature type="domain" description="HTH cro/C1-type" evidence="5">
    <location>
        <begin position="11"/>
        <end position="65"/>
    </location>
</feature>
<dbReference type="PANTHER" id="PTHR46797:SF23">
    <property type="entry name" value="HTH-TYPE TRANSCRIPTIONAL REGULATOR SUTR"/>
    <property type="match status" value="1"/>
</dbReference>
<dbReference type="CDD" id="cd00093">
    <property type="entry name" value="HTH_XRE"/>
    <property type="match status" value="1"/>
</dbReference>
<dbReference type="Gene3D" id="1.10.260.40">
    <property type="entry name" value="lambda repressor-like DNA-binding domains"/>
    <property type="match status" value="1"/>
</dbReference>
<dbReference type="InterPro" id="IPR001387">
    <property type="entry name" value="Cro/C1-type_HTH"/>
</dbReference>
<evidence type="ECO:0000313" key="6">
    <source>
        <dbReference type="EMBL" id="MBI1622372.1"/>
    </source>
</evidence>
<name>A0ABS0SGE6_9HYPH</name>
<evidence type="ECO:0000256" key="2">
    <source>
        <dbReference type="ARBA" id="ARBA00023015"/>
    </source>
</evidence>
<protein>
    <submittedName>
        <fullName evidence="6">DUF2083 domain-containing protein</fullName>
    </submittedName>
</protein>
<sequence length="509" mass="56786">MSVRTPIGTRIRRKRLASGMTQTALANALEISPSYLNLIENNKRAIAGKLLLRIAERLDIEIEYLTEDGGQQSLATVSELLADPIMRGLEVEQSDIREIVNRFPEFASALTRSYRAYTDATANIEALHHRLKSDPFLSELLHEILNRVAGLKSSAEIVATTTDLMKEDRRRFASTIYNEAQDLVPTLQSLIGYFDESASLQHKPVSPLNEVEDAVIEANNYFPLLESVAEDLAKDLPTERPLQESWLSQRLNEWFNVEVRLSSDGQATPAPAGKILWLPEAASPATRIFRMLRIYVDEAAGAAITRSLNSLPLSSEEARSIGRRALGSYLAAAIMMPYDQIHALAEERRYDIDLIANLLGADFEQVAQRLVSLRRRGQEGVPFGFLRADRAGRLTKRLPLPGLILPASGHGCLLWPIYRAFSSTDIVRQVSVFPSGSRFLQIARRVNKYPGSYRPDAPVYAIMLSCDVLHADRTVYGRAFDGVSDNILAGPSCLLCPRMECLHRNDVRE</sequence>
<keyword evidence="3" id="KW-0238">DNA-binding</keyword>
<dbReference type="PANTHER" id="PTHR46797">
    <property type="entry name" value="HTH-TYPE TRANSCRIPTIONAL REGULATOR"/>
    <property type="match status" value="1"/>
</dbReference>
<reference evidence="6 7" key="1">
    <citation type="submission" date="2020-10" db="EMBL/GenBank/DDBJ databases">
        <title>Aquamicrobium zhengzhouensis sp. nov., a exopolysaccharide producing bacterium isolated from farmland soil.</title>
        <authorList>
            <person name="Wang X."/>
        </authorList>
    </citation>
    <scope>NUCLEOTIDE SEQUENCE [LARGE SCALE GENOMIC DNA]</scope>
    <source>
        <strain evidence="7">cd-1</strain>
    </source>
</reference>
<keyword evidence="7" id="KW-1185">Reference proteome</keyword>
<accession>A0ABS0SGE6</accession>